<evidence type="ECO:0000256" key="11">
    <source>
        <dbReference type="ARBA" id="ARBA00024565"/>
    </source>
</evidence>
<dbReference type="EMBL" id="BTSY01000003">
    <property type="protein sequence ID" value="GMT20855.1"/>
    <property type="molecule type" value="Genomic_DNA"/>
</dbReference>
<evidence type="ECO:0000259" key="15">
    <source>
        <dbReference type="Pfam" id="PF00501"/>
    </source>
</evidence>
<dbReference type="GO" id="GO:0047676">
    <property type="term" value="F:arachidonate-CoA ligase activity"/>
    <property type="evidence" value="ECO:0007669"/>
    <property type="project" value="UniProtKB-EC"/>
</dbReference>
<dbReference type="EC" id="6.2.1.3" evidence="13"/>
<dbReference type="Pfam" id="PF00501">
    <property type="entry name" value="AMP-binding"/>
    <property type="match status" value="1"/>
</dbReference>
<comment type="function">
    <text evidence="13">Catalyzes the conversion of long-chain fatty acids to their active form acyl-CoAs for both synthesis of cellular lipids, and degradation via beta-oxidation.</text>
</comment>
<accession>A0AAV5VMR0</accession>
<comment type="catalytic activity">
    <reaction evidence="6">
        <text>5-hydroxy-(6E,8Z,11Z,14Z)-eicosatetraenoate + ATP + CoA = 5-hydroxy-(6E,8Z,11Z,14Z)-eicosatetraenoyl-CoA + AMP + diphosphate</text>
        <dbReference type="Rhea" id="RHEA:52108"/>
        <dbReference type="ChEBI" id="CHEBI:30616"/>
        <dbReference type="ChEBI" id="CHEBI:33019"/>
        <dbReference type="ChEBI" id="CHEBI:57287"/>
        <dbReference type="ChEBI" id="CHEBI:65341"/>
        <dbReference type="ChEBI" id="CHEBI:136407"/>
        <dbReference type="ChEBI" id="CHEBI:456215"/>
    </reaction>
    <physiologicalReaction direction="left-to-right" evidence="6">
        <dbReference type="Rhea" id="RHEA:52109"/>
    </physiologicalReaction>
</comment>
<evidence type="ECO:0000256" key="10">
    <source>
        <dbReference type="ARBA" id="ARBA00024548"/>
    </source>
</evidence>
<dbReference type="PROSITE" id="PS00455">
    <property type="entry name" value="AMP_BINDING"/>
    <property type="match status" value="1"/>
</dbReference>
<evidence type="ECO:0000256" key="9">
    <source>
        <dbReference type="ARBA" id="ARBA00024532"/>
    </source>
</evidence>
<dbReference type="Proteomes" id="UP001432322">
    <property type="component" value="Unassembled WGS sequence"/>
</dbReference>
<dbReference type="CDD" id="cd05927">
    <property type="entry name" value="LC-FACS_euk"/>
    <property type="match status" value="1"/>
</dbReference>
<keyword evidence="3 13" id="KW-0547">Nucleotide-binding</keyword>
<dbReference type="GO" id="GO:0005783">
    <property type="term" value="C:endoplasmic reticulum"/>
    <property type="evidence" value="ECO:0007669"/>
    <property type="project" value="TreeGrafter"/>
</dbReference>
<dbReference type="GO" id="GO:0005524">
    <property type="term" value="F:ATP binding"/>
    <property type="evidence" value="ECO:0007669"/>
    <property type="project" value="UniProtKB-KW"/>
</dbReference>
<feature type="transmembrane region" description="Helical" evidence="14">
    <location>
        <begin position="36"/>
        <end position="56"/>
    </location>
</feature>
<dbReference type="GO" id="GO:0016020">
    <property type="term" value="C:membrane"/>
    <property type="evidence" value="ECO:0007669"/>
    <property type="project" value="TreeGrafter"/>
</dbReference>
<keyword evidence="14" id="KW-0472">Membrane</keyword>
<reference evidence="16" key="1">
    <citation type="submission" date="2023-10" db="EMBL/GenBank/DDBJ databases">
        <title>Genome assembly of Pristionchus species.</title>
        <authorList>
            <person name="Yoshida K."/>
            <person name="Sommer R.J."/>
        </authorList>
    </citation>
    <scope>NUCLEOTIDE SEQUENCE</scope>
    <source>
        <strain evidence="16">RS5133</strain>
    </source>
</reference>
<dbReference type="AlphaFoldDB" id="A0AAV5VMR0"/>
<keyword evidence="5 13" id="KW-0067">ATP-binding</keyword>
<comment type="catalytic activity">
    <reaction evidence="12">
        <text>hexadecanoate + ATP + CoA = hexadecanoyl-CoA + AMP + diphosphate</text>
        <dbReference type="Rhea" id="RHEA:30751"/>
        <dbReference type="ChEBI" id="CHEBI:7896"/>
        <dbReference type="ChEBI" id="CHEBI:30616"/>
        <dbReference type="ChEBI" id="CHEBI:33019"/>
        <dbReference type="ChEBI" id="CHEBI:57287"/>
        <dbReference type="ChEBI" id="CHEBI:57379"/>
        <dbReference type="ChEBI" id="CHEBI:456215"/>
    </reaction>
    <physiologicalReaction direction="left-to-right" evidence="12">
        <dbReference type="Rhea" id="RHEA:30752"/>
    </physiologicalReaction>
</comment>
<evidence type="ECO:0000256" key="2">
    <source>
        <dbReference type="ARBA" id="ARBA00022598"/>
    </source>
</evidence>
<organism evidence="16 17">
    <name type="scientific">Pristionchus fissidentatus</name>
    <dbReference type="NCBI Taxonomy" id="1538716"/>
    <lineage>
        <taxon>Eukaryota</taxon>
        <taxon>Metazoa</taxon>
        <taxon>Ecdysozoa</taxon>
        <taxon>Nematoda</taxon>
        <taxon>Chromadorea</taxon>
        <taxon>Rhabditida</taxon>
        <taxon>Rhabditina</taxon>
        <taxon>Diplogasteromorpha</taxon>
        <taxon>Diplogasteroidea</taxon>
        <taxon>Neodiplogasteridae</taxon>
        <taxon>Pristionchus</taxon>
    </lineage>
</organism>
<comment type="catalytic activity">
    <reaction evidence="11">
        <text>(E)-hexadec-2-enoate + ATP + CoA = (2E)-hexadecenoyl-CoA + AMP + diphosphate</text>
        <dbReference type="Rhea" id="RHEA:36139"/>
        <dbReference type="ChEBI" id="CHEBI:30616"/>
        <dbReference type="ChEBI" id="CHEBI:33019"/>
        <dbReference type="ChEBI" id="CHEBI:57287"/>
        <dbReference type="ChEBI" id="CHEBI:61526"/>
        <dbReference type="ChEBI" id="CHEBI:72745"/>
        <dbReference type="ChEBI" id="CHEBI:456215"/>
    </reaction>
    <physiologicalReaction direction="left-to-right" evidence="11">
        <dbReference type="Rhea" id="RHEA:36140"/>
    </physiologicalReaction>
</comment>
<evidence type="ECO:0000256" key="3">
    <source>
        <dbReference type="ARBA" id="ARBA00022741"/>
    </source>
</evidence>
<comment type="catalytic activity">
    <reaction evidence="8">
        <text>12-hydroxy-(5Z,8Z,10E,14Z)-eicosatetraenoate + ATP + CoA = 12-hydroxy-(5Z,8Z,10E,14Z)-eicosatetraenoyl-CoA + AMP + diphosphate</text>
        <dbReference type="Rhea" id="RHEA:52112"/>
        <dbReference type="ChEBI" id="CHEBI:30616"/>
        <dbReference type="ChEBI" id="CHEBI:33019"/>
        <dbReference type="ChEBI" id="CHEBI:57287"/>
        <dbReference type="ChEBI" id="CHEBI:90718"/>
        <dbReference type="ChEBI" id="CHEBI:136408"/>
        <dbReference type="ChEBI" id="CHEBI:456215"/>
    </reaction>
    <physiologicalReaction direction="left-to-right" evidence="8">
        <dbReference type="Rhea" id="RHEA:52113"/>
    </physiologicalReaction>
</comment>
<comment type="similarity">
    <text evidence="1 13">Belongs to the ATP-dependent AMP-binding enzyme family.</text>
</comment>
<dbReference type="InterPro" id="IPR020845">
    <property type="entry name" value="AMP-binding_CS"/>
</dbReference>
<dbReference type="PANTHER" id="PTHR43272:SF43">
    <property type="entry name" value="LONG-CHAIN-FATTY-ACID--COA LIGASE"/>
    <property type="match status" value="1"/>
</dbReference>
<dbReference type="InterPro" id="IPR042099">
    <property type="entry name" value="ANL_N_sf"/>
</dbReference>
<dbReference type="InterPro" id="IPR000873">
    <property type="entry name" value="AMP-dep_synth/lig_dom"/>
</dbReference>
<evidence type="ECO:0000256" key="7">
    <source>
        <dbReference type="ARBA" id="ARBA00024484"/>
    </source>
</evidence>
<comment type="caution">
    <text evidence="16">The sequence shown here is derived from an EMBL/GenBank/DDBJ whole genome shotgun (WGS) entry which is preliminary data.</text>
</comment>
<dbReference type="InterPro" id="IPR045311">
    <property type="entry name" value="LC-FACS_euk"/>
</dbReference>
<evidence type="ECO:0000256" key="12">
    <source>
        <dbReference type="ARBA" id="ARBA00049139"/>
    </source>
</evidence>
<keyword evidence="13" id="KW-0443">Lipid metabolism</keyword>
<evidence type="ECO:0000313" key="16">
    <source>
        <dbReference type="EMBL" id="GMT20855.1"/>
    </source>
</evidence>
<evidence type="ECO:0000256" key="1">
    <source>
        <dbReference type="ARBA" id="ARBA00006432"/>
    </source>
</evidence>
<evidence type="ECO:0000256" key="13">
    <source>
        <dbReference type="RuleBase" id="RU369030"/>
    </source>
</evidence>
<dbReference type="Gene3D" id="3.40.50.12780">
    <property type="entry name" value="N-terminal domain of ligase-like"/>
    <property type="match status" value="1"/>
</dbReference>
<keyword evidence="4 13" id="KW-0276">Fatty acid metabolism</keyword>
<evidence type="ECO:0000256" key="4">
    <source>
        <dbReference type="ARBA" id="ARBA00022832"/>
    </source>
</evidence>
<comment type="catalytic activity">
    <reaction evidence="10">
        <text>(5Z,8Z,11Z,14Z)-eicosatetraenoate + ATP + CoA = (5Z,8Z,11Z,14Z)-eicosatetraenoyl-CoA + AMP + diphosphate</text>
        <dbReference type="Rhea" id="RHEA:19713"/>
        <dbReference type="ChEBI" id="CHEBI:30616"/>
        <dbReference type="ChEBI" id="CHEBI:32395"/>
        <dbReference type="ChEBI" id="CHEBI:33019"/>
        <dbReference type="ChEBI" id="CHEBI:57287"/>
        <dbReference type="ChEBI" id="CHEBI:57368"/>
        <dbReference type="ChEBI" id="CHEBI:456215"/>
        <dbReference type="EC" id="6.2.1.15"/>
    </reaction>
    <physiologicalReaction direction="left-to-right" evidence="10">
        <dbReference type="Rhea" id="RHEA:19714"/>
    </physiologicalReaction>
</comment>
<dbReference type="PANTHER" id="PTHR43272">
    <property type="entry name" value="LONG-CHAIN-FATTY-ACID--COA LIGASE"/>
    <property type="match status" value="1"/>
</dbReference>
<evidence type="ECO:0000313" key="17">
    <source>
        <dbReference type="Proteomes" id="UP001432322"/>
    </source>
</evidence>
<protein>
    <recommendedName>
        <fullName evidence="13">Long-chain-fatty-acid--CoA ligase</fullName>
        <ecNumber evidence="13">6.2.1.3</ecNumber>
    </recommendedName>
</protein>
<name>A0AAV5VMR0_9BILA</name>
<proteinExistence type="inferred from homology"/>
<comment type="catalytic activity">
    <reaction evidence="7">
        <text>a long-chain fatty acid + ATP + CoA = a long-chain fatty acyl-CoA + AMP + diphosphate</text>
        <dbReference type="Rhea" id="RHEA:15421"/>
        <dbReference type="ChEBI" id="CHEBI:30616"/>
        <dbReference type="ChEBI" id="CHEBI:33019"/>
        <dbReference type="ChEBI" id="CHEBI:57287"/>
        <dbReference type="ChEBI" id="CHEBI:57560"/>
        <dbReference type="ChEBI" id="CHEBI:83139"/>
        <dbReference type="ChEBI" id="CHEBI:456215"/>
        <dbReference type="EC" id="6.2.1.3"/>
    </reaction>
    <physiologicalReaction direction="left-to-right" evidence="7">
        <dbReference type="Rhea" id="RHEA:15422"/>
    </physiologicalReaction>
</comment>
<keyword evidence="2 13" id="KW-0436">Ligase</keyword>
<sequence length="720" mass="78441">AWSHISHCSVCSQRPLTFPPPLLPDAMSILSKMREMFSFGSATVAAAIIGGLYLLLNRRRKAILPPPGCSLDHQSVPVEGQKGVYKSGYLAGKEDTLAYLYPEVTTLYEVFLRGIQKSADGPCLGERADDKAPYVFLTYAQVFRHATDFASALVNKLGLKPGNDTNLGIYAKNSSRWFTSCLGAISQSIVVVPLYDTLGADAASFIVNQAEIEVIVVDNVEKARKLIAAKSSLPTLKHVVVLDEADVNEELEKEGEKSGITIHRFSVLLDEGRLAPAVPLKPKTDDIYIICYTSGTTGTPKGVMLTHKNVLGNISAFKYCIGRFGVDLGTEDVLISFLPLSHMMEQLSEWVLIVGGGSIGYFRGSIKTLTEDIAALRPTIMPVVPRLLNRMYDALMGKIEGGGSIVKALFKMAYDAKLSMLKRGIITNTTIWDKLVFGKLQGAMGGRIKLMVTGSAPISDKVLETCRIAFGCTIMEGYGQTECTALAVSTWPGDAVGGHCGGPAPCAMIKLADVPELNYFAAEGKGEVCIKGPSVCKGYYKDAEKTAEIFDEDGFLHTGDIGCIRENGSLKIIDRKKHIFKLAQGEYVAPEKIEQIYTRAPPVEQVYVDGDSLERWLIAVVVPETSIIQEWDQKENGTKRSVQEICKDPKAAEYVLSSLVKIGKENKLNSIEQVKKVILESDPFSVENGLLTPTLKAKRPQLRLKYSSAMAAVYKANATL</sequence>
<evidence type="ECO:0000256" key="14">
    <source>
        <dbReference type="SAM" id="Phobius"/>
    </source>
</evidence>
<evidence type="ECO:0000256" key="5">
    <source>
        <dbReference type="ARBA" id="ARBA00022840"/>
    </source>
</evidence>
<evidence type="ECO:0000256" key="8">
    <source>
        <dbReference type="ARBA" id="ARBA00024495"/>
    </source>
</evidence>
<feature type="domain" description="AMP-dependent synthetase/ligase" evidence="15">
    <location>
        <begin position="133"/>
        <end position="540"/>
    </location>
</feature>
<comment type="catalytic activity">
    <reaction evidence="9">
        <text>15-hydroxy-(5Z,8Z,11Z,13E)-eicosatetraenoate + ATP + CoA = 15-hydroxy-(5Z,8Z,11Z,13E)-eicosatetraenoyl-CoA + AMP + diphosphate</text>
        <dbReference type="Rhea" id="RHEA:52116"/>
        <dbReference type="ChEBI" id="CHEBI:30616"/>
        <dbReference type="ChEBI" id="CHEBI:33019"/>
        <dbReference type="ChEBI" id="CHEBI:57287"/>
        <dbReference type="ChEBI" id="CHEBI:78832"/>
        <dbReference type="ChEBI" id="CHEBI:136409"/>
        <dbReference type="ChEBI" id="CHEBI:456215"/>
    </reaction>
    <physiologicalReaction direction="left-to-right" evidence="9">
        <dbReference type="Rhea" id="RHEA:52117"/>
    </physiologicalReaction>
</comment>
<dbReference type="SUPFAM" id="SSF56801">
    <property type="entry name" value="Acetyl-CoA synthetase-like"/>
    <property type="match status" value="1"/>
</dbReference>
<evidence type="ECO:0000256" key="6">
    <source>
        <dbReference type="ARBA" id="ARBA00024469"/>
    </source>
</evidence>
<feature type="non-terminal residue" evidence="16">
    <location>
        <position position="1"/>
    </location>
</feature>
<keyword evidence="14" id="KW-1133">Transmembrane helix</keyword>
<keyword evidence="14" id="KW-0812">Transmembrane</keyword>
<keyword evidence="17" id="KW-1185">Reference proteome</keyword>
<gene>
    <name evidence="16" type="ORF">PFISCL1PPCAC_12152</name>
</gene>